<dbReference type="eggNOG" id="COG4983">
    <property type="taxonomic scope" value="Bacteria"/>
</dbReference>
<keyword evidence="2" id="KW-1185">Reference proteome</keyword>
<dbReference type="HOGENOM" id="CLU_392275_0_0_3"/>
<evidence type="ECO:0008006" key="3">
    <source>
        <dbReference type="Google" id="ProtNLM"/>
    </source>
</evidence>
<evidence type="ECO:0000313" key="2">
    <source>
        <dbReference type="Proteomes" id="UP000001422"/>
    </source>
</evidence>
<gene>
    <name evidence="1" type="ordered locus">SYNW1145</name>
</gene>
<proteinExistence type="predicted"/>
<dbReference type="KEGG" id="syw:SYNW1145"/>
<evidence type="ECO:0000313" key="1">
    <source>
        <dbReference type="EMBL" id="CAE07660.1"/>
    </source>
</evidence>
<dbReference type="InterPro" id="IPR025048">
    <property type="entry name" value="DUF3987"/>
</dbReference>
<organism evidence="1 2">
    <name type="scientific">Parasynechococcus marenigrum (strain WH8102)</name>
    <dbReference type="NCBI Taxonomy" id="84588"/>
    <lineage>
        <taxon>Bacteria</taxon>
        <taxon>Bacillati</taxon>
        <taxon>Cyanobacteriota</taxon>
        <taxon>Cyanophyceae</taxon>
        <taxon>Synechococcales</taxon>
        <taxon>Prochlorococcaceae</taxon>
        <taxon>Parasynechococcus</taxon>
        <taxon>Parasynechococcus marenigrum</taxon>
    </lineage>
</organism>
<dbReference type="EMBL" id="BX569692">
    <property type="protein sequence ID" value="CAE07660.1"/>
    <property type="molecule type" value="Genomic_DNA"/>
</dbReference>
<dbReference type="AlphaFoldDB" id="Q7U741"/>
<sequence length="703" mass="78648">MACWLWDVLDKRWWASQSALDKIQAKCDNARNLSIDVDQWISDCIDLLKQGWQQYDRFSLRRGGDLATLAIDLLMQFEFVEANTWRSRFYELTLLSEELQHHIYPDGEPGICHGLVRNLRTAKKLRKGGKHENANLFLLPKDQWEKPINCSAEEWANIIKPFNRRNIDELVDEYLARVELARHGLTTPKGKSAIETLEQHENDAHTKIKEAIQQGASADEVQLLVNQYGTRSNGFGLAKFAEQYRESLERQQDIADALDDLLLRGEPPQIHLADYVPADWLPMFRVLRDGLKFSDEAIVMTLMAGVAAMLPPQVRIRGRSMEEIPTVWVFHIGSSGTAKSVLLQWLINGPMAKPIAFIDGWNEREQQRRKTAAADGEDLPAFRKRNLIYTAPSTQGIRADFAIHGEDVPGLLVRDELNGWLKQMADEGGAGVGDVEFWLSSYDGAYSNDVFADAKKSREVRAGKLGVIGGIQPKVFLDQLEAGNANGFNSRPLFVHLPRSRRQLVDGDVNTEKLSAVLGNLYLAALQDGNHAYVLSAVAEQLFTSLFNQLENLSLQACSEEVEALWAKGPGQVLRVAAAIHFIRIATGQEELVERGMVQPATVVSERSLQLAANLVMAGKTRAVELHERARNPMLELADKLLEKARKKQGKAPGRGVALSSIRKSWSSKDRPTLAVLKQMALMLQSRGLVQVFDGGLSIRVVR</sequence>
<reference evidence="1 2" key="1">
    <citation type="journal article" date="2003" name="Nature">
        <title>The genome of a motile marine Synechococcus.</title>
        <authorList>
            <person name="Palenik B."/>
            <person name="Brahamsha B."/>
            <person name="Larimer F."/>
            <person name="Land M."/>
            <person name="Hauser L."/>
            <person name="Chain P."/>
            <person name="Lamerdin J."/>
            <person name="Regala W."/>
            <person name="Allen E.A."/>
            <person name="McCarren J."/>
            <person name="Paulsen I."/>
            <person name="Dufresne A."/>
            <person name="Partensky F."/>
            <person name="Webb E."/>
            <person name="Waterbury J."/>
        </authorList>
    </citation>
    <scope>NUCLEOTIDE SEQUENCE [LARGE SCALE GENOMIC DNA]</scope>
    <source>
        <strain evidence="1 2">WH8102</strain>
    </source>
</reference>
<protein>
    <recommendedName>
        <fullName evidence="3">DUF3987 domain-containing protein</fullName>
    </recommendedName>
</protein>
<dbReference type="Proteomes" id="UP000001422">
    <property type="component" value="Chromosome"/>
</dbReference>
<name>Q7U741_PARMW</name>
<dbReference type="Pfam" id="PF13148">
    <property type="entry name" value="DUF3987"/>
    <property type="match status" value="1"/>
</dbReference>
<accession>Q7U741</accession>